<dbReference type="EMBL" id="JAHUZN010000013">
    <property type="protein sequence ID" value="KAG8472847.1"/>
    <property type="molecule type" value="Genomic_DNA"/>
</dbReference>
<protein>
    <submittedName>
        <fullName evidence="1">Uncharacterized protein</fullName>
    </submittedName>
</protein>
<gene>
    <name evidence="1" type="ORF">CXB51_034765</name>
</gene>
<proteinExistence type="predicted"/>
<dbReference type="OrthoDB" id="998708at2759"/>
<keyword evidence="2" id="KW-1185">Reference proteome</keyword>
<reference evidence="1 2" key="1">
    <citation type="journal article" date="2021" name="bioRxiv">
        <title>The Gossypium anomalum genome as a resource for cotton improvement and evolutionary analysis of hybrid incompatibility.</title>
        <authorList>
            <person name="Grover C.E."/>
            <person name="Yuan D."/>
            <person name="Arick M.A."/>
            <person name="Miller E.R."/>
            <person name="Hu G."/>
            <person name="Peterson D.G."/>
            <person name="Wendel J.F."/>
            <person name="Udall J.A."/>
        </authorList>
    </citation>
    <scope>NUCLEOTIDE SEQUENCE [LARGE SCALE GENOMIC DNA]</scope>
    <source>
        <strain evidence="1">JFW-Udall</strain>
        <tissue evidence="1">Leaf</tissue>
    </source>
</reference>
<dbReference type="Proteomes" id="UP000701853">
    <property type="component" value="Chromosome 13"/>
</dbReference>
<name>A0A8J5Y1V6_9ROSI</name>
<comment type="caution">
    <text evidence="1">The sequence shown here is derived from an EMBL/GenBank/DDBJ whole genome shotgun (WGS) entry which is preliminary data.</text>
</comment>
<dbReference type="AlphaFoldDB" id="A0A8J5Y1V6"/>
<evidence type="ECO:0000313" key="1">
    <source>
        <dbReference type="EMBL" id="KAG8472847.1"/>
    </source>
</evidence>
<organism evidence="1 2">
    <name type="scientific">Gossypium anomalum</name>
    <dbReference type="NCBI Taxonomy" id="47600"/>
    <lineage>
        <taxon>Eukaryota</taxon>
        <taxon>Viridiplantae</taxon>
        <taxon>Streptophyta</taxon>
        <taxon>Embryophyta</taxon>
        <taxon>Tracheophyta</taxon>
        <taxon>Spermatophyta</taxon>
        <taxon>Magnoliopsida</taxon>
        <taxon>eudicotyledons</taxon>
        <taxon>Gunneridae</taxon>
        <taxon>Pentapetalae</taxon>
        <taxon>rosids</taxon>
        <taxon>malvids</taxon>
        <taxon>Malvales</taxon>
        <taxon>Malvaceae</taxon>
        <taxon>Malvoideae</taxon>
        <taxon>Gossypium</taxon>
    </lineage>
</organism>
<sequence>MDQFGSLNDLVHKLASLKDLASRDLWQSTLNKVFRARSLNILTNPRDYLIYLTYNIFALSELHCFTDSSNEFHTLND</sequence>
<evidence type="ECO:0000313" key="2">
    <source>
        <dbReference type="Proteomes" id="UP000701853"/>
    </source>
</evidence>
<accession>A0A8J5Y1V6</accession>